<proteinExistence type="predicted"/>
<name>A0A8X6P435_NEPPI</name>
<dbReference type="AlphaFoldDB" id="A0A8X6P435"/>
<evidence type="ECO:0000313" key="2">
    <source>
        <dbReference type="EMBL" id="GFT45583.1"/>
    </source>
</evidence>
<reference evidence="2" key="1">
    <citation type="submission" date="2020-08" db="EMBL/GenBank/DDBJ databases">
        <title>Multicomponent nature underlies the extraordinary mechanical properties of spider dragline silk.</title>
        <authorList>
            <person name="Kono N."/>
            <person name="Nakamura H."/>
            <person name="Mori M."/>
            <person name="Yoshida Y."/>
            <person name="Ohtoshi R."/>
            <person name="Malay A.D."/>
            <person name="Moran D.A.P."/>
            <person name="Tomita M."/>
            <person name="Numata K."/>
            <person name="Arakawa K."/>
        </authorList>
    </citation>
    <scope>NUCLEOTIDE SEQUENCE</scope>
</reference>
<comment type="caution">
    <text evidence="2">The sequence shown here is derived from an EMBL/GenBank/DDBJ whole genome shotgun (WGS) entry which is preliminary data.</text>
</comment>
<feature type="compositionally biased region" description="Basic and acidic residues" evidence="1">
    <location>
        <begin position="86"/>
        <end position="103"/>
    </location>
</feature>
<evidence type="ECO:0000256" key="1">
    <source>
        <dbReference type="SAM" id="MobiDB-lite"/>
    </source>
</evidence>
<evidence type="ECO:0000313" key="3">
    <source>
        <dbReference type="Proteomes" id="UP000887013"/>
    </source>
</evidence>
<feature type="region of interest" description="Disordered" evidence="1">
    <location>
        <begin position="37"/>
        <end position="113"/>
    </location>
</feature>
<feature type="compositionally biased region" description="Basic residues" evidence="1">
    <location>
        <begin position="104"/>
        <end position="113"/>
    </location>
</feature>
<dbReference type="EMBL" id="BMAW01015797">
    <property type="protein sequence ID" value="GFT45583.1"/>
    <property type="molecule type" value="Genomic_DNA"/>
</dbReference>
<gene>
    <name evidence="2" type="ORF">NPIL_65351</name>
</gene>
<accession>A0A8X6P435</accession>
<sequence length="113" mass="13062">MQICPAVDLLHGSFQMTKQYVVKYKFFKRPVVHKNNKMVNTNPLGLTNRPDPGDSRATFDAVHQEDSESGQRFQEVQDGDQGHAQPDTHKTTQKTKQLDTLREKKNKKKTYFI</sequence>
<organism evidence="2 3">
    <name type="scientific">Nephila pilipes</name>
    <name type="common">Giant wood spider</name>
    <name type="synonym">Nephila maculata</name>
    <dbReference type="NCBI Taxonomy" id="299642"/>
    <lineage>
        <taxon>Eukaryota</taxon>
        <taxon>Metazoa</taxon>
        <taxon>Ecdysozoa</taxon>
        <taxon>Arthropoda</taxon>
        <taxon>Chelicerata</taxon>
        <taxon>Arachnida</taxon>
        <taxon>Araneae</taxon>
        <taxon>Araneomorphae</taxon>
        <taxon>Entelegynae</taxon>
        <taxon>Araneoidea</taxon>
        <taxon>Nephilidae</taxon>
        <taxon>Nephila</taxon>
    </lineage>
</organism>
<dbReference type="Proteomes" id="UP000887013">
    <property type="component" value="Unassembled WGS sequence"/>
</dbReference>
<protein>
    <submittedName>
        <fullName evidence="2">Uncharacterized protein</fullName>
    </submittedName>
</protein>
<keyword evidence="3" id="KW-1185">Reference proteome</keyword>